<dbReference type="Proteomes" id="UP000503278">
    <property type="component" value="Chromosome"/>
</dbReference>
<evidence type="ECO:0000313" key="10">
    <source>
        <dbReference type="Proteomes" id="UP000503278"/>
    </source>
</evidence>
<evidence type="ECO:0000256" key="6">
    <source>
        <dbReference type="ARBA" id="ARBA00023136"/>
    </source>
</evidence>
<name>A0A7L5E2L7_9SPHI</name>
<dbReference type="InterPro" id="IPR023090">
    <property type="entry name" value="UPF0702_alpha/beta_dom_sf"/>
</dbReference>
<feature type="domain" description="YetF C-terminal" evidence="8">
    <location>
        <begin position="93"/>
        <end position="162"/>
    </location>
</feature>
<dbReference type="Gene3D" id="3.30.240.20">
    <property type="entry name" value="bsu07140 like domains"/>
    <property type="match status" value="1"/>
</dbReference>
<keyword evidence="3" id="KW-1003">Cell membrane</keyword>
<evidence type="ECO:0000256" key="1">
    <source>
        <dbReference type="ARBA" id="ARBA00004651"/>
    </source>
</evidence>
<gene>
    <name evidence="9" type="ORF">HH214_08245</name>
</gene>
<evidence type="ECO:0000313" key="9">
    <source>
        <dbReference type="EMBL" id="QJD95864.1"/>
    </source>
</evidence>
<protein>
    <submittedName>
        <fullName evidence="9">DUF421 domain-containing protein</fullName>
    </submittedName>
</protein>
<evidence type="ECO:0000259" key="8">
    <source>
        <dbReference type="Pfam" id="PF04239"/>
    </source>
</evidence>
<evidence type="ECO:0000256" key="3">
    <source>
        <dbReference type="ARBA" id="ARBA00022475"/>
    </source>
</evidence>
<evidence type="ECO:0000256" key="5">
    <source>
        <dbReference type="ARBA" id="ARBA00022989"/>
    </source>
</evidence>
<comment type="subcellular location">
    <subcellularLocation>
        <location evidence="1">Cell membrane</location>
        <topology evidence="1">Multi-pass membrane protein</topology>
    </subcellularLocation>
</comment>
<sequence>MEIILQIFGEGKDLSTLQMCCRAVVIFFIALIMVRLSGRRTFGKHSAFDNTLAIILGAILSRAVVGASAFVPTVVSCLVLVLLHRLLAWLSVKNEFISRVLKGDSIPLYRNGKLDEENIAKSLLSEKEVMGDLRLKGHVNNLDKIKEIYMETSGELSVIKKD</sequence>
<dbReference type="Pfam" id="PF04239">
    <property type="entry name" value="DUF421"/>
    <property type="match status" value="1"/>
</dbReference>
<evidence type="ECO:0000256" key="7">
    <source>
        <dbReference type="SAM" id="Phobius"/>
    </source>
</evidence>
<dbReference type="InterPro" id="IPR007353">
    <property type="entry name" value="DUF421"/>
</dbReference>
<evidence type="ECO:0000256" key="2">
    <source>
        <dbReference type="ARBA" id="ARBA00006448"/>
    </source>
</evidence>
<keyword evidence="4 7" id="KW-0812">Transmembrane</keyword>
<organism evidence="9 10">
    <name type="scientific">Mucilaginibacter robiniae</name>
    <dbReference type="NCBI Taxonomy" id="2728022"/>
    <lineage>
        <taxon>Bacteria</taxon>
        <taxon>Pseudomonadati</taxon>
        <taxon>Bacteroidota</taxon>
        <taxon>Sphingobacteriia</taxon>
        <taxon>Sphingobacteriales</taxon>
        <taxon>Sphingobacteriaceae</taxon>
        <taxon>Mucilaginibacter</taxon>
    </lineage>
</organism>
<feature type="transmembrane region" description="Helical" evidence="7">
    <location>
        <begin position="15"/>
        <end position="34"/>
    </location>
</feature>
<evidence type="ECO:0000256" key="4">
    <source>
        <dbReference type="ARBA" id="ARBA00022692"/>
    </source>
</evidence>
<dbReference type="RefSeq" id="WP_169606870.1">
    <property type="nucleotide sequence ID" value="NZ_CP051682.1"/>
</dbReference>
<reference evidence="9 10" key="1">
    <citation type="submission" date="2020-04" db="EMBL/GenBank/DDBJ databases">
        <title>Genome sequencing of novel species.</title>
        <authorList>
            <person name="Heo J."/>
            <person name="Kim S.-J."/>
            <person name="Kim J.-S."/>
            <person name="Hong S.-B."/>
            <person name="Kwon S.-W."/>
        </authorList>
    </citation>
    <scope>NUCLEOTIDE SEQUENCE [LARGE SCALE GENOMIC DNA]</scope>
    <source>
        <strain evidence="9 10">F39-2</strain>
    </source>
</reference>
<dbReference type="PANTHER" id="PTHR34582:SF6">
    <property type="entry name" value="UPF0702 TRANSMEMBRANE PROTEIN YCAP"/>
    <property type="match status" value="1"/>
</dbReference>
<dbReference type="PANTHER" id="PTHR34582">
    <property type="entry name" value="UPF0702 TRANSMEMBRANE PROTEIN YCAP"/>
    <property type="match status" value="1"/>
</dbReference>
<keyword evidence="5 7" id="KW-1133">Transmembrane helix</keyword>
<dbReference type="EMBL" id="CP051682">
    <property type="protein sequence ID" value="QJD95864.1"/>
    <property type="molecule type" value="Genomic_DNA"/>
</dbReference>
<keyword evidence="6 7" id="KW-0472">Membrane</keyword>
<accession>A0A7L5E2L7</accession>
<feature type="transmembrane region" description="Helical" evidence="7">
    <location>
        <begin position="46"/>
        <end position="64"/>
    </location>
</feature>
<dbReference type="GO" id="GO:0005886">
    <property type="term" value="C:plasma membrane"/>
    <property type="evidence" value="ECO:0007669"/>
    <property type="project" value="UniProtKB-SubCell"/>
</dbReference>
<proteinExistence type="inferred from homology"/>
<comment type="similarity">
    <text evidence="2">Belongs to the UPF0702 family.</text>
</comment>
<keyword evidence="10" id="KW-1185">Reference proteome</keyword>
<dbReference type="AlphaFoldDB" id="A0A7L5E2L7"/>
<dbReference type="KEGG" id="mrob:HH214_08245"/>